<accession>A0A142F2G8</accession>
<name>A0A142F2G8_9CAUD</name>
<keyword evidence="3" id="KW-1185">Reference proteome</keyword>
<dbReference type="KEGG" id="vg:29125760"/>
<proteinExistence type="predicted"/>
<evidence type="ECO:0000256" key="1">
    <source>
        <dbReference type="SAM" id="MobiDB-lite"/>
    </source>
</evidence>
<dbReference type="RefSeq" id="YP_009303187.1">
    <property type="nucleotide sequence ID" value="NC_031253.1"/>
</dbReference>
<gene>
    <name evidence="2" type="primary">39</name>
    <name evidence="2" type="ORF">SEA_BIPPER_39</name>
</gene>
<dbReference type="OrthoDB" id="23908at10239"/>
<evidence type="ECO:0000313" key="2">
    <source>
        <dbReference type="EMBL" id="AMQ66975.1"/>
    </source>
</evidence>
<dbReference type="Proteomes" id="UP000201826">
    <property type="component" value="Segment"/>
</dbReference>
<protein>
    <submittedName>
        <fullName evidence="2">HTH DNA binding protein</fullName>
    </submittedName>
</protein>
<feature type="region of interest" description="Disordered" evidence="1">
    <location>
        <begin position="1"/>
        <end position="34"/>
    </location>
</feature>
<dbReference type="GeneID" id="29125760"/>
<feature type="compositionally biased region" description="Polar residues" evidence="1">
    <location>
        <begin position="1"/>
        <end position="13"/>
    </location>
</feature>
<reference evidence="3" key="1">
    <citation type="submission" date="2016-02" db="EMBL/GenBank/DDBJ databases">
        <authorList>
            <person name="Isern S."/>
            <person name="Barcellona C.M."/>
            <person name="Dozier K.D."/>
            <person name="Faust J.M."/>
            <person name="Fedrick A.J."/>
            <person name="Gagliardi L.E."/>
            <person name="Gatt S.M."/>
            <person name="Gleason P.S."/>
            <person name="Gomez E.A."/>
            <person name="Hoffman A.M."/>
            <person name="Jenkins M."/>
            <person name="Jones M.J."/>
            <person name="Lang J.F."/>
            <person name="Lequay S.M."/>
            <person name="Mars P.J."/>
            <person name="Mtchedlidze N."/>
            <person name="Osking Z.B."/>
            <person name="Paul L.M."/>
            <person name="Pica A.N."/>
            <person name="Robison M.D."/>
            <person name="Rodriguez D."/>
            <person name="Rosales K.A."/>
            <person name="Saravis L.E."/>
            <person name="Sisson B.M."/>
            <person name="Tan A.L."/>
            <person name="Voltaire R."/>
            <person name="Michael S.F."/>
            <person name="Warner M.H."/>
            <person name="Bradley K.W."/>
            <person name="Asai D.J."/>
            <person name="Bowman C.A."/>
            <person name="Russell D.A."/>
            <person name="Pope W.H."/>
            <person name="Jacobs-Sera D."/>
            <person name="Hendrix R.W."/>
            <person name="Hatfull G.F."/>
        </authorList>
    </citation>
    <scope>NUCLEOTIDE SEQUENCE [LARGE SCALE GENOMIC DNA]</scope>
</reference>
<evidence type="ECO:0000313" key="3">
    <source>
        <dbReference type="Proteomes" id="UP000201826"/>
    </source>
</evidence>
<sequence>MTTATQPLNSQRPKASPQERNRHLQRLRRARAQQAKLEERLKASNDEVRQLIKDGFDLGISGLQLGEAAGLGKARAYQIRDDK</sequence>
<dbReference type="EMBL" id="KU728633">
    <property type="protein sequence ID" value="AMQ66975.1"/>
    <property type="molecule type" value="Genomic_DNA"/>
</dbReference>
<organism evidence="2 3">
    <name type="scientific">Mycobacterium phage Bipper</name>
    <dbReference type="NCBI Taxonomy" id="1805457"/>
    <lineage>
        <taxon>Viruses</taxon>
        <taxon>Duplodnaviria</taxon>
        <taxon>Heunggongvirae</taxon>
        <taxon>Uroviricota</taxon>
        <taxon>Caudoviricetes</taxon>
        <taxon>Bippervirus</taxon>
        <taxon>Bippervirus bipper</taxon>
    </lineage>
</organism>